<accession>A0A917PUT2</accession>
<evidence type="ECO:0000259" key="3">
    <source>
        <dbReference type="Pfam" id="PF19040"/>
    </source>
</evidence>
<gene>
    <name evidence="4" type="ORF">GCM10009304_17650</name>
</gene>
<comment type="caution">
    <text evidence="4">The sequence shown here is derived from an EMBL/GenBank/DDBJ whole genome shotgun (WGS) entry which is preliminary data.</text>
</comment>
<keyword evidence="5" id="KW-1185">Reference proteome</keyword>
<dbReference type="Proteomes" id="UP000635983">
    <property type="component" value="Unassembled WGS sequence"/>
</dbReference>
<dbReference type="EMBL" id="BMPO01000003">
    <property type="protein sequence ID" value="GGJ92345.1"/>
    <property type="molecule type" value="Genomic_DNA"/>
</dbReference>
<dbReference type="GO" id="GO:0016020">
    <property type="term" value="C:membrane"/>
    <property type="evidence" value="ECO:0007669"/>
    <property type="project" value="TreeGrafter"/>
</dbReference>
<keyword evidence="1" id="KW-0812">Transmembrane</keyword>
<feature type="transmembrane region" description="Helical" evidence="1">
    <location>
        <begin position="221"/>
        <end position="240"/>
    </location>
</feature>
<protein>
    <submittedName>
        <fullName evidence="4">Acyltransferase</fullName>
    </submittedName>
</protein>
<evidence type="ECO:0000313" key="4">
    <source>
        <dbReference type="EMBL" id="GGJ92345.1"/>
    </source>
</evidence>
<dbReference type="InterPro" id="IPR002656">
    <property type="entry name" value="Acyl_transf_3_dom"/>
</dbReference>
<feature type="transmembrane region" description="Helical" evidence="1">
    <location>
        <begin position="163"/>
        <end position="183"/>
    </location>
</feature>
<keyword evidence="4" id="KW-0012">Acyltransferase</keyword>
<reference evidence="4" key="2">
    <citation type="submission" date="2020-09" db="EMBL/GenBank/DDBJ databases">
        <authorList>
            <person name="Sun Q."/>
            <person name="Ohkuma M."/>
        </authorList>
    </citation>
    <scope>NUCLEOTIDE SEQUENCE</scope>
    <source>
        <strain evidence="4">JCM 30078</strain>
    </source>
</reference>
<feature type="transmembrane region" description="Helical" evidence="1">
    <location>
        <begin position="12"/>
        <end position="45"/>
    </location>
</feature>
<dbReference type="AlphaFoldDB" id="A0A917PUT2"/>
<dbReference type="PANTHER" id="PTHR23028:SF53">
    <property type="entry name" value="ACYL_TRANSF_3 DOMAIN-CONTAINING PROTEIN"/>
    <property type="match status" value="1"/>
</dbReference>
<feature type="transmembrane region" description="Helical" evidence="1">
    <location>
        <begin position="142"/>
        <end position="158"/>
    </location>
</feature>
<keyword evidence="1" id="KW-1133">Transmembrane helix</keyword>
<feature type="transmembrane region" description="Helical" evidence="1">
    <location>
        <begin position="276"/>
        <end position="294"/>
    </location>
</feature>
<feature type="domain" description="SGNH" evidence="3">
    <location>
        <begin position="405"/>
        <end position="615"/>
    </location>
</feature>
<name>A0A917PUT2_9PSED</name>
<feature type="transmembrane region" description="Helical" evidence="1">
    <location>
        <begin position="246"/>
        <end position="264"/>
    </location>
</feature>
<feature type="transmembrane region" description="Helical" evidence="1">
    <location>
        <begin position="72"/>
        <end position="91"/>
    </location>
</feature>
<feature type="transmembrane region" description="Helical" evidence="1">
    <location>
        <begin position="346"/>
        <end position="367"/>
    </location>
</feature>
<evidence type="ECO:0000313" key="5">
    <source>
        <dbReference type="Proteomes" id="UP000635983"/>
    </source>
</evidence>
<dbReference type="Pfam" id="PF19040">
    <property type="entry name" value="SGNH"/>
    <property type="match status" value="1"/>
</dbReference>
<dbReference type="PANTHER" id="PTHR23028">
    <property type="entry name" value="ACETYLTRANSFERASE"/>
    <property type="match status" value="1"/>
</dbReference>
<keyword evidence="4" id="KW-0808">Transferase</keyword>
<proteinExistence type="predicted"/>
<dbReference type="InterPro" id="IPR050879">
    <property type="entry name" value="Acyltransferase_3"/>
</dbReference>
<feature type="transmembrane region" description="Helical" evidence="1">
    <location>
        <begin position="306"/>
        <end position="325"/>
    </location>
</feature>
<evidence type="ECO:0000259" key="2">
    <source>
        <dbReference type="Pfam" id="PF01757"/>
    </source>
</evidence>
<reference evidence="4" key="1">
    <citation type="journal article" date="2014" name="Int. J. Syst. Evol. Microbiol.">
        <title>Complete genome sequence of Corynebacterium casei LMG S-19264T (=DSM 44701T), isolated from a smear-ripened cheese.</title>
        <authorList>
            <consortium name="US DOE Joint Genome Institute (JGI-PGF)"/>
            <person name="Walter F."/>
            <person name="Albersmeier A."/>
            <person name="Kalinowski J."/>
            <person name="Ruckert C."/>
        </authorList>
    </citation>
    <scope>NUCLEOTIDE SEQUENCE</scope>
    <source>
        <strain evidence="4">JCM 30078</strain>
    </source>
</reference>
<feature type="transmembrane region" description="Helical" evidence="1">
    <location>
        <begin position="103"/>
        <end position="122"/>
    </location>
</feature>
<evidence type="ECO:0000256" key="1">
    <source>
        <dbReference type="SAM" id="Phobius"/>
    </source>
</evidence>
<dbReference type="InterPro" id="IPR043968">
    <property type="entry name" value="SGNH"/>
</dbReference>
<dbReference type="GO" id="GO:0016747">
    <property type="term" value="F:acyltransferase activity, transferring groups other than amino-acyl groups"/>
    <property type="evidence" value="ECO:0007669"/>
    <property type="project" value="InterPro"/>
</dbReference>
<sequence length="635" mass="70345">MKYRPEIDGLRALAVLPVLAFHAGISGFSGGFAGVDVFFVISGYLITKIISEEMKSGKFNFLDFYKRRSLRILPPLYIVILATLLLGYIFLLPVERHELAKSALSSVLFSSNIFFWTTSGYFDGAAELAPLLHTWSLGVEEQFYIIFPIVLLVAYRFFRSKLLLLVGLMVVGSFALSVVGVIYKPKATFYLLPFRAWELGIGALIALSSIESSRYLGAKHVRTGLGLLGLSLIAFAYIYLDAGKAFPGYNAIYPCLGAALIILAGRDSVSGRLLSVRPLVYVGLISYCLYLWHWPVVVYLNMVTDYSVLSKALIVISLSFALAIASRHLIEIPFRSKLKVMHPTRAAFASTASILLVGALCAATPYMGSKGLFSEEELRLSEYYNYKDMADHKVQFSVGVCFFASDTEHPSMEKISRCLTSSQDKKNYVLLGDSHAAHLRQGLQEALGENVNLMEIAASGCLPVLNTSGSRYCVEVIDYVLREYLPSSEIDGVIISARWRSDIPLDSVLETVDYVKSLDRDVIVLGPSVEYSTAFPSVLARESREKKSAALYNDVKRKSLDELMRKSIPDQLYISTYDISCPTTECTRFSSANEPMLFDSNHFTLSGARDVSKDIAAQIRTRFEPEGEQGLNAAN</sequence>
<dbReference type="Pfam" id="PF01757">
    <property type="entry name" value="Acyl_transf_3"/>
    <property type="match status" value="1"/>
</dbReference>
<organism evidence="4 5">
    <name type="scientific">Pseudomonas matsuisoli</name>
    <dbReference type="NCBI Taxonomy" id="1515666"/>
    <lineage>
        <taxon>Bacteria</taxon>
        <taxon>Pseudomonadati</taxon>
        <taxon>Pseudomonadota</taxon>
        <taxon>Gammaproteobacteria</taxon>
        <taxon>Pseudomonadales</taxon>
        <taxon>Pseudomonadaceae</taxon>
        <taxon>Pseudomonas</taxon>
    </lineage>
</organism>
<feature type="domain" description="Acyltransferase 3" evidence="2">
    <location>
        <begin position="5"/>
        <end position="325"/>
    </location>
</feature>
<keyword evidence="1" id="KW-0472">Membrane</keyword>
<dbReference type="GO" id="GO:0009103">
    <property type="term" value="P:lipopolysaccharide biosynthetic process"/>
    <property type="evidence" value="ECO:0007669"/>
    <property type="project" value="TreeGrafter"/>
</dbReference>
<feature type="transmembrane region" description="Helical" evidence="1">
    <location>
        <begin position="189"/>
        <end position="209"/>
    </location>
</feature>